<feature type="binding site" evidence="5">
    <location>
        <position position="120"/>
    </location>
    <ligand>
        <name>FMN</name>
        <dbReference type="ChEBI" id="CHEBI:58210"/>
    </ligand>
</feature>
<evidence type="ECO:0000256" key="5">
    <source>
        <dbReference type="PIRSR" id="PIRSR000138-2"/>
    </source>
</evidence>
<dbReference type="InterPro" id="IPR037396">
    <property type="entry name" value="FMN_HAD"/>
</dbReference>
<dbReference type="Proteomes" id="UP000305067">
    <property type="component" value="Unassembled WGS sequence"/>
</dbReference>
<feature type="active site" description="Proton acceptor" evidence="4">
    <location>
        <position position="334"/>
    </location>
</feature>
<evidence type="ECO:0000256" key="2">
    <source>
        <dbReference type="ARBA" id="ARBA00023002"/>
    </source>
</evidence>
<feature type="binding site" evidence="5">
    <location>
        <position position="332"/>
    </location>
    <ligand>
        <name>FMN</name>
        <dbReference type="ChEBI" id="CHEBI:58210"/>
    </ligand>
</feature>
<feature type="binding site" evidence="5">
    <location>
        <begin position="372"/>
        <end position="376"/>
    </location>
    <ligand>
        <name>FMN</name>
        <dbReference type="ChEBI" id="CHEBI:58210"/>
    </ligand>
</feature>
<feature type="binding site" evidence="5">
    <location>
        <position position="334"/>
    </location>
    <ligand>
        <name>glyoxylate</name>
        <dbReference type="ChEBI" id="CHEBI:36655"/>
    </ligand>
</feature>
<dbReference type="Gene3D" id="3.20.20.70">
    <property type="entry name" value="Aldolase class I"/>
    <property type="match status" value="1"/>
</dbReference>
<proteinExistence type="inferred from homology"/>
<dbReference type="SUPFAM" id="SSF51395">
    <property type="entry name" value="FMN-linked oxidoreductases"/>
    <property type="match status" value="1"/>
</dbReference>
<feature type="binding site" evidence="5">
    <location>
        <position position="337"/>
    </location>
    <ligand>
        <name>glyoxylate</name>
        <dbReference type="ChEBI" id="CHEBI:36655"/>
    </ligand>
</feature>
<protein>
    <submittedName>
        <fullName evidence="7">Oxidoreductase</fullName>
    </submittedName>
</protein>
<evidence type="ECO:0000256" key="1">
    <source>
        <dbReference type="ARBA" id="ARBA00001917"/>
    </source>
</evidence>
<dbReference type="PIRSF" id="PIRSF000138">
    <property type="entry name" value="Al-hdrx_acd_dh"/>
    <property type="match status" value="1"/>
</dbReference>
<evidence type="ECO:0000313" key="7">
    <source>
        <dbReference type="EMBL" id="TFL01718.1"/>
    </source>
</evidence>
<evidence type="ECO:0000256" key="3">
    <source>
        <dbReference type="ARBA" id="ARBA00024042"/>
    </source>
</evidence>
<gene>
    <name evidence="7" type="ORF">BDV98DRAFT_612562</name>
</gene>
<feature type="binding site" evidence="5">
    <location>
        <begin position="91"/>
        <end position="93"/>
    </location>
    <ligand>
        <name>FMN</name>
        <dbReference type="ChEBI" id="CHEBI:58210"/>
    </ligand>
</feature>
<evidence type="ECO:0000256" key="4">
    <source>
        <dbReference type="PIRSR" id="PIRSR000138-1"/>
    </source>
</evidence>
<organism evidence="7 8">
    <name type="scientific">Pterulicium gracile</name>
    <dbReference type="NCBI Taxonomy" id="1884261"/>
    <lineage>
        <taxon>Eukaryota</taxon>
        <taxon>Fungi</taxon>
        <taxon>Dikarya</taxon>
        <taxon>Basidiomycota</taxon>
        <taxon>Agaricomycotina</taxon>
        <taxon>Agaricomycetes</taxon>
        <taxon>Agaricomycetidae</taxon>
        <taxon>Agaricales</taxon>
        <taxon>Pleurotineae</taxon>
        <taxon>Pterulaceae</taxon>
        <taxon>Pterulicium</taxon>
    </lineage>
</organism>
<feature type="binding site" evidence="5">
    <location>
        <position position="144"/>
    </location>
    <ligand>
        <name>glyoxylate</name>
        <dbReference type="ChEBI" id="CHEBI:36655"/>
    </ligand>
</feature>
<dbReference type="STRING" id="1884261.A0A5C3QK37"/>
<keyword evidence="8" id="KW-1185">Reference proteome</keyword>
<dbReference type="GO" id="GO:0016491">
    <property type="term" value="F:oxidoreductase activity"/>
    <property type="evidence" value="ECO:0007669"/>
    <property type="project" value="UniProtKB-KW"/>
</dbReference>
<feature type="domain" description="FMN hydroxy acid dehydrogenase" evidence="6">
    <location>
        <begin position="10"/>
        <end position="446"/>
    </location>
</feature>
<dbReference type="InterPro" id="IPR013785">
    <property type="entry name" value="Aldolase_TIM"/>
</dbReference>
<dbReference type="Pfam" id="PF01070">
    <property type="entry name" value="FMN_dh"/>
    <property type="match status" value="1"/>
</dbReference>
<accession>A0A5C3QK37</accession>
<dbReference type="GO" id="GO:0010181">
    <property type="term" value="F:FMN binding"/>
    <property type="evidence" value="ECO:0007669"/>
    <property type="project" value="InterPro"/>
</dbReference>
<feature type="binding site" evidence="5">
    <location>
        <position position="38"/>
    </location>
    <ligand>
        <name>glyoxylate</name>
        <dbReference type="ChEBI" id="CHEBI:36655"/>
    </ligand>
</feature>
<dbReference type="PROSITE" id="PS00557">
    <property type="entry name" value="FMN_HYDROXY_ACID_DH_1"/>
    <property type="match status" value="1"/>
</dbReference>
<dbReference type="InterPro" id="IPR008259">
    <property type="entry name" value="FMN_hydac_DH_AS"/>
</dbReference>
<dbReference type="InterPro" id="IPR012133">
    <property type="entry name" value="Alpha-hydoxy_acid_DH_FMN"/>
</dbReference>
<feature type="binding site" evidence="5">
    <location>
        <position position="170"/>
    </location>
    <ligand>
        <name>FMN</name>
        <dbReference type="ChEBI" id="CHEBI:58210"/>
    </ligand>
</feature>
<feature type="binding site" evidence="5">
    <location>
        <position position="179"/>
    </location>
    <ligand>
        <name>glyoxylate</name>
        <dbReference type="ChEBI" id="CHEBI:36655"/>
    </ligand>
</feature>
<feature type="binding site" evidence="5">
    <location>
        <position position="310"/>
    </location>
    <ligand>
        <name>FMN</name>
        <dbReference type="ChEBI" id="CHEBI:58210"/>
    </ligand>
</feature>
<keyword evidence="2" id="KW-0560">Oxidoreductase</keyword>
<dbReference type="PANTHER" id="PTHR10578:SF143">
    <property type="entry name" value="FMN-DEPENDENT ALPHA-HYDROXY ACID DEHYDROGENASE PB1A11.03"/>
    <property type="match status" value="1"/>
</dbReference>
<dbReference type="PANTHER" id="PTHR10578">
    <property type="entry name" value="S -2-HYDROXY-ACID OXIDASE-RELATED"/>
    <property type="match status" value="1"/>
</dbReference>
<comment type="similarity">
    <text evidence="3">Belongs to the FMN-dependent alpha-hydroxy acid dehydrogenase family.</text>
</comment>
<dbReference type="AlphaFoldDB" id="A0A5C3QK37"/>
<dbReference type="InterPro" id="IPR000262">
    <property type="entry name" value="FMN-dep_DH"/>
</dbReference>
<dbReference type="OrthoDB" id="25826at2759"/>
<comment type="cofactor">
    <cofactor evidence="1">
        <name>FMN</name>
        <dbReference type="ChEBI" id="CHEBI:58210"/>
    </cofactor>
</comment>
<name>A0A5C3QK37_9AGAR</name>
<keyword evidence="5" id="KW-0288">FMN</keyword>
<evidence type="ECO:0000259" key="6">
    <source>
        <dbReference type="PROSITE" id="PS51349"/>
    </source>
</evidence>
<feature type="binding site" evidence="5">
    <location>
        <position position="142"/>
    </location>
    <ligand>
        <name>FMN</name>
        <dbReference type="ChEBI" id="CHEBI:58210"/>
    </ligand>
</feature>
<sequence length="449" mass="48855">MLDLYRSRQPPPLGSVRFEDIEAAAKKKLEQYPGAFDYAGGSAGTNSTYRANLRALEVYRIIPRMLRDCTVRTLETTILGKKRTSPIFLAPIGVQGTFAEDGELGPARAAAKLGVPFIFSTASSRSIEQVAEVMGDSERWFQLYWPRTDEVTVSLLSRAKANGYTNLIVTLDTTLLGWRPHDLLRSYLPFGHGVGSQIGTNDPVFLSRYPHLLNPSDKPLAAGDQNTEGKAFTDVLPPNWAEFPYHPGVVDKAFMEGMKGSKAPESQAAQKGVLMGTELLKELNSGTFRTWEDLAFVRKTWGDHGKVLLKGIQSVEDAEKALEVGVDGIVVSNHGGRQVDGALPSFIALLDITASPKIREAQQAGNFTVLFDSGIRTGSDIIKAMAAGAQGVLLGRPYLYGAILGGSTGVEQVIRQTLADLDITMGNSGFKNLDEIWGKREAVIRKLEL</sequence>
<feature type="binding site" evidence="5">
    <location>
        <begin position="395"/>
        <end position="396"/>
    </location>
    <ligand>
        <name>FMN</name>
        <dbReference type="ChEBI" id="CHEBI:58210"/>
    </ligand>
</feature>
<keyword evidence="5" id="KW-0285">Flavoprotein</keyword>
<dbReference type="EMBL" id="ML178824">
    <property type="protein sequence ID" value="TFL01718.1"/>
    <property type="molecule type" value="Genomic_DNA"/>
</dbReference>
<reference evidence="7 8" key="1">
    <citation type="journal article" date="2019" name="Nat. Ecol. Evol.">
        <title>Megaphylogeny resolves global patterns of mushroom evolution.</title>
        <authorList>
            <person name="Varga T."/>
            <person name="Krizsan K."/>
            <person name="Foldi C."/>
            <person name="Dima B."/>
            <person name="Sanchez-Garcia M."/>
            <person name="Sanchez-Ramirez S."/>
            <person name="Szollosi G.J."/>
            <person name="Szarkandi J.G."/>
            <person name="Papp V."/>
            <person name="Albert L."/>
            <person name="Andreopoulos W."/>
            <person name="Angelini C."/>
            <person name="Antonin V."/>
            <person name="Barry K.W."/>
            <person name="Bougher N.L."/>
            <person name="Buchanan P."/>
            <person name="Buyck B."/>
            <person name="Bense V."/>
            <person name="Catcheside P."/>
            <person name="Chovatia M."/>
            <person name="Cooper J."/>
            <person name="Damon W."/>
            <person name="Desjardin D."/>
            <person name="Finy P."/>
            <person name="Geml J."/>
            <person name="Haridas S."/>
            <person name="Hughes K."/>
            <person name="Justo A."/>
            <person name="Karasinski D."/>
            <person name="Kautmanova I."/>
            <person name="Kiss B."/>
            <person name="Kocsube S."/>
            <person name="Kotiranta H."/>
            <person name="LaButti K.M."/>
            <person name="Lechner B.E."/>
            <person name="Liimatainen K."/>
            <person name="Lipzen A."/>
            <person name="Lukacs Z."/>
            <person name="Mihaltcheva S."/>
            <person name="Morgado L.N."/>
            <person name="Niskanen T."/>
            <person name="Noordeloos M.E."/>
            <person name="Ohm R.A."/>
            <person name="Ortiz-Santana B."/>
            <person name="Ovrebo C."/>
            <person name="Racz N."/>
            <person name="Riley R."/>
            <person name="Savchenko A."/>
            <person name="Shiryaev A."/>
            <person name="Soop K."/>
            <person name="Spirin V."/>
            <person name="Szebenyi C."/>
            <person name="Tomsovsky M."/>
            <person name="Tulloss R.E."/>
            <person name="Uehling J."/>
            <person name="Grigoriev I.V."/>
            <person name="Vagvolgyi C."/>
            <person name="Papp T."/>
            <person name="Martin F.M."/>
            <person name="Miettinen O."/>
            <person name="Hibbett D.S."/>
            <person name="Nagy L.G."/>
        </authorList>
    </citation>
    <scope>NUCLEOTIDE SEQUENCE [LARGE SCALE GENOMIC DNA]</scope>
    <source>
        <strain evidence="7 8">CBS 309.79</strain>
    </source>
</reference>
<evidence type="ECO:0000313" key="8">
    <source>
        <dbReference type="Proteomes" id="UP000305067"/>
    </source>
</evidence>
<dbReference type="PROSITE" id="PS51349">
    <property type="entry name" value="FMN_HYDROXY_ACID_DH_2"/>
    <property type="match status" value="1"/>
</dbReference>